<proteinExistence type="predicted"/>
<protein>
    <submittedName>
        <fullName evidence="1">Uncharacterized protein</fullName>
    </submittedName>
</protein>
<reference evidence="1" key="1">
    <citation type="journal article" date="2014" name="Front. Microbiol.">
        <title>High frequency of phylogenetically diverse reductive dehalogenase-homologous genes in deep subseafloor sedimentary metagenomes.</title>
        <authorList>
            <person name="Kawai M."/>
            <person name="Futagami T."/>
            <person name="Toyoda A."/>
            <person name="Takaki Y."/>
            <person name="Nishi S."/>
            <person name="Hori S."/>
            <person name="Arai W."/>
            <person name="Tsubouchi T."/>
            <person name="Morono Y."/>
            <person name="Uchiyama I."/>
            <person name="Ito T."/>
            <person name="Fujiyama A."/>
            <person name="Inagaki F."/>
            <person name="Takami H."/>
        </authorList>
    </citation>
    <scope>NUCLEOTIDE SEQUENCE</scope>
    <source>
        <strain evidence="1">Expedition CK06-06</strain>
    </source>
</reference>
<comment type="caution">
    <text evidence="1">The sequence shown here is derived from an EMBL/GenBank/DDBJ whole genome shotgun (WGS) entry which is preliminary data.</text>
</comment>
<organism evidence="1">
    <name type="scientific">marine sediment metagenome</name>
    <dbReference type="NCBI Taxonomy" id="412755"/>
    <lineage>
        <taxon>unclassified sequences</taxon>
        <taxon>metagenomes</taxon>
        <taxon>ecological metagenomes</taxon>
    </lineage>
</organism>
<gene>
    <name evidence="1" type="ORF">S03H2_61222</name>
</gene>
<dbReference type="EMBL" id="BARU01039504">
    <property type="protein sequence ID" value="GAH81841.1"/>
    <property type="molecule type" value="Genomic_DNA"/>
</dbReference>
<dbReference type="AlphaFoldDB" id="X1IHD3"/>
<feature type="non-terminal residue" evidence="1">
    <location>
        <position position="1"/>
    </location>
</feature>
<name>X1IHD3_9ZZZZ</name>
<sequence>KKAVWMLQLDALDSLKDALDALVNKKHRVASKLFRGIVETLDLAAYFHMNSNENNRQLEKWYNDKTILHRLYRNFIKKTKGTKTAKEKADYYKTLSRITHRTYGVLLYGYGLGAGDMLWHDGYKNSELLILPQTISMILSRRIF</sequence>
<accession>X1IHD3</accession>
<evidence type="ECO:0000313" key="1">
    <source>
        <dbReference type="EMBL" id="GAH81841.1"/>
    </source>
</evidence>